<dbReference type="AlphaFoldDB" id="A0A6I4P0H3"/>
<organism evidence="3 4">
    <name type="scientific">Agromyces seonyuensis</name>
    <dbReference type="NCBI Taxonomy" id="2662446"/>
    <lineage>
        <taxon>Bacteria</taxon>
        <taxon>Bacillati</taxon>
        <taxon>Actinomycetota</taxon>
        <taxon>Actinomycetes</taxon>
        <taxon>Micrococcales</taxon>
        <taxon>Microbacteriaceae</taxon>
        <taxon>Agromyces</taxon>
    </lineage>
</organism>
<evidence type="ECO:0000313" key="3">
    <source>
        <dbReference type="EMBL" id="MWC00037.1"/>
    </source>
</evidence>
<accession>A0A6I4P0H3</accession>
<gene>
    <name evidence="3" type="ORF">GB864_15930</name>
</gene>
<protein>
    <submittedName>
        <fullName evidence="3">Uncharacterized protein</fullName>
    </submittedName>
</protein>
<dbReference type="Proteomes" id="UP000438182">
    <property type="component" value="Unassembled WGS sequence"/>
</dbReference>
<keyword evidence="2" id="KW-1133">Transmembrane helix</keyword>
<reference evidence="3 4" key="1">
    <citation type="submission" date="2019-12" db="EMBL/GenBank/DDBJ databases">
        <authorList>
            <person name="Kim Y.S."/>
        </authorList>
    </citation>
    <scope>NUCLEOTIDE SEQUENCE [LARGE SCALE GENOMIC DNA]</scope>
    <source>
        <strain evidence="3 4">MMS17-SY077</strain>
    </source>
</reference>
<feature type="transmembrane region" description="Helical" evidence="2">
    <location>
        <begin position="6"/>
        <end position="31"/>
    </location>
</feature>
<name>A0A6I4P0H3_9MICO</name>
<dbReference type="RefSeq" id="WP_160426688.1">
    <property type="nucleotide sequence ID" value="NZ_WSTA01000096.1"/>
</dbReference>
<comment type="caution">
    <text evidence="3">The sequence shown here is derived from an EMBL/GenBank/DDBJ whole genome shotgun (WGS) entry which is preliminary data.</text>
</comment>
<keyword evidence="2" id="KW-0812">Transmembrane</keyword>
<sequence length="72" mass="7547">MEAVINVLLLILVLVLIVGVVVGIFFAGLAIERRREQRRPGGPRKGNGGHVSSYDLASNVTLGTTDSGSGND</sequence>
<keyword evidence="2" id="KW-0472">Membrane</keyword>
<evidence type="ECO:0000256" key="1">
    <source>
        <dbReference type="SAM" id="MobiDB-lite"/>
    </source>
</evidence>
<proteinExistence type="predicted"/>
<keyword evidence="4" id="KW-1185">Reference proteome</keyword>
<evidence type="ECO:0000256" key="2">
    <source>
        <dbReference type="SAM" id="Phobius"/>
    </source>
</evidence>
<feature type="region of interest" description="Disordered" evidence="1">
    <location>
        <begin position="36"/>
        <end position="72"/>
    </location>
</feature>
<evidence type="ECO:0000313" key="4">
    <source>
        <dbReference type="Proteomes" id="UP000438182"/>
    </source>
</evidence>
<dbReference type="EMBL" id="WSTA01000096">
    <property type="protein sequence ID" value="MWC00037.1"/>
    <property type="molecule type" value="Genomic_DNA"/>
</dbReference>
<feature type="compositionally biased region" description="Polar residues" evidence="1">
    <location>
        <begin position="55"/>
        <end position="72"/>
    </location>
</feature>